<keyword evidence="4" id="KW-0808">Transferase</keyword>
<evidence type="ECO:0000313" key="5">
    <source>
        <dbReference type="Proteomes" id="UP000010388"/>
    </source>
</evidence>
<dbReference type="Pfam" id="PF01740">
    <property type="entry name" value="STAS"/>
    <property type="match status" value="1"/>
</dbReference>
<dbReference type="Proteomes" id="UP000010388">
    <property type="component" value="Chromosome"/>
</dbReference>
<evidence type="ECO:0000256" key="2">
    <source>
        <dbReference type="SAM" id="MobiDB-lite"/>
    </source>
</evidence>
<dbReference type="PROSITE" id="PS50801">
    <property type="entry name" value="STAS"/>
    <property type="match status" value="1"/>
</dbReference>
<dbReference type="HOGENOM" id="CLU_024920_0_0_3"/>
<organism evidence="4 5">
    <name type="scientific">Cyanobium gracile (strain ATCC 27147 / PCC 6307)</name>
    <dbReference type="NCBI Taxonomy" id="292564"/>
    <lineage>
        <taxon>Bacteria</taxon>
        <taxon>Bacillati</taxon>
        <taxon>Cyanobacteriota</taxon>
        <taxon>Cyanophyceae</taxon>
        <taxon>Synechococcales</taxon>
        <taxon>Prochlorococcaceae</taxon>
        <taxon>Cyanobium</taxon>
    </lineage>
</organism>
<dbReference type="SUPFAM" id="SSF52091">
    <property type="entry name" value="SpoIIaa-like"/>
    <property type="match status" value="1"/>
</dbReference>
<dbReference type="PANTHER" id="PTHR30576:SF10">
    <property type="entry name" value="SLL5057 PROTEIN"/>
    <property type="match status" value="1"/>
</dbReference>
<comment type="similarity">
    <text evidence="1">Belongs to the bacterial sugar transferase family.</text>
</comment>
<dbReference type="InterPro" id="IPR036513">
    <property type="entry name" value="STAS_dom_sf"/>
</dbReference>
<dbReference type="PANTHER" id="PTHR30576">
    <property type="entry name" value="COLANIC BIOSYNTHESIS UDP-GLUCOSE LIPID CARRIER TRANSFERASE"/>
    <property type="match status" value="1"/>
</dbReference>
<dbReference type="InterPro" id="IPR003362">
    <property type="entry name" value="Bact_transf"/>
</dbReference>
<feature type="domain" description="STAS" evidence="3">
    <location>
        <begin position="22"/>
        <end position="111"/>
    </location>
</feature>
<sequence length="337" mass="37692">MMAVSLDQPPLPAGFLLSARHGTLILRLPPRLTVAEAVTFRQGFPDWLDRFGDLRQVILDFGHTSVIDSSGIGALVGAIRIARERSLPLEAWSVHRQVALALEMTGLEKVLPVVEHTQGLLPHPPGREDQRPPLTHPSVRSLPKRLIDVAGASLGLGVTALLFVPIAVAIRLDGPGPILFSQTRCGWMGRHFRIWKFRSMVSNAEQLKATVPNQASGAFFKNENDPRITRVGRFLRRTSLDELPQFWNVLIGDMSLIGTRPATPDEVRRYAIPSWQRFDVKPGLSGEWQVSGRSSIREFQDVIRLDLRYQQNWSLAYDLKLILRTFMVLFSKNSGAA</sequence>
<evidence type="ECO:0000259" key="3">
    <source>
        <dbReference type="PROSITE" id="PS50801"/>
    </source>
</evidence>
<proteinExistence type="inferred from homology"/>
<dbReference type="Gene3D" id="3.30.750.24">
    <property type="entry name" value="STAS domain"/>
    <property type="match status" value="1"/>
</dbReference>
<evidence type="ECO:0000313" key="4">
    <source>
        <dbReference type="EMBL" id="AFY27555.1"/>
    </source>
</evidence>
<dbReference type="eggNOG" id="COG1366">
    <property type="taxonomic scope" value="Bacteria"/>
</dbReference>
<feature type="region of interest" description="Disordered" evidence="2">
    <location>
        <begin position="118"/>
        <end position="138"/>
    </location>
</feature>
<dbReference type="Pfam" id="PF02397">
    <property type="entry name" value="Bac_transf"/>
    <property type="match status" value="1"/>
</dbReference>
<dbReference type="InterPro" id="IPR002645">
    <property type="entry name" value="STAS_dom"/>
</dbReference>
<gene>
    <name evidence="4" type="ordered locus">Cyagr_0361</name>
</gene>
<dbReference type="KEGG" id="cgc:Cyagr_0361"/>
<dbReference type="PATRIC" id="fig|292564.3.peg.320"/>
<dbReference type="EMBL" id="CP003495">
    <property type="protein sequence ID" value="AFY27555.1"/>
    <property type="molecule type" value="Genomic_DNA"/>
</dbReference>
<evidence type="ECO:0000256" key="1">
    <source>
        <dbReference type="ARBA" id="ARBA00006464"/>
    </source>
</evidence>
<accession>K9P390</accession>
<dbReference type="STRING" id="292564.Cyagr_0361"/>
<dbReference type="AlphaFoldDB" id="K9P390"/>
<name>K9P390_CYAGP</name>
<dbReference type="CDD" id="cd07043">
    <property type="entry name" value="STAS_anti-anti-sigma_factors"/>
    <property type="match status" value="1"/>
</dbReference>
<dbReference type="GO" id="GO:0016780">
    <property type="term" value="F:phosphotransferase activity, for other substituted phosphate groups"/>
    <property type="evidence" value="ECO:0007669"/>
    <property type="project" value="TreeGrafter"/>
</dbReference>
<protein>
    <submittedName>
        <fullName evidence="4">Glycosyl transferase possibly involved in lipopolysaccharide synthesis</fullName>
    </submittedName>
</protein>
<reference evidence="5" key="1">
    <citation type="journal article" date="2013" name="Proc. Natl. Acad. Sci. U.S.A.">
        <title>Improving the coverage of the cyanobacterial phylum using diversity-driven genome sequencing.</title>
        <authorList>
            <person name="Shih P.M."/>
            <person name="Wu D."/>
            <person name="Latifi A."/>
            <person name="Axen S.D."/>
            <person name="Fewer D.P."/>
            <person name="Talla E."/>
            <person name="Calteau A."/>
            <person name="Cai F."/>
            <person name="Tandeau de Marsac N."/>
            <person name="Rippka R."/>
            <person name="Herdman M."/>
            <person name="Sivonen K."/>
            <person name="Coursin T."/>
            <person name="Laurent T."/>
            <person name="Goodwin L."/>
            <person name="Nolan M."/>
            <person name="Davenport K.W."/>
            <person name="Han C.S."/>
            <person name="Rubin E.M."/>
            <person name="Eisen J.A."/>
            <person name="Woyke T."/>
            <person name="Gugger M."/>
            <person name="Kerfeld C.A."/>
        </authorList>
    </citation>
    <scope>NUCLEOTIDE SEQUENCE [LARGE SCALE GENOMIC DNA]</scope>
    <source>
        <strain evidence="5">ATCC 27147 / PCC 6307</strain>
    </source>
</reference>
<dbReference type="eggNOG" id="COG2148">
    <property type="taxonomic scope" value="Bacteria"/>
</dbReference>